<protein>
    <submittedName>
        <fullName evidence="1">Uncharacterized protein</fullName>
    </submittedName>
</protein>
<dbReference type="AlphaFoldDB" id="C1CCC9"/>
<sequence>MSLFVVNKNTKIVLKNFNVAHKLERIAKTIFSYYGTIGLQKLQ</sequence>
<evidence type="ECO:0000313" key="2">
    <source>
        <dbReference type="Proteomes" id="UP000002206"/>
    </source>
</evidence>
<dbReference type="Proteomes" id="UP000002206">
    <property type="component" value="Chromosome"/>
</dbReference>
<evidence type="ECO:0000313" key="1">
    <source>
        <dbReference type="EMBL" id="ACO18294.1"/>
    </source>
</evidence>
<dbReference type="EMBL" id="CP000919">
    <property type="protein sequence ID" value="ACO18294.1"/>
    <property type="molecule type" value="Genomic_DNA"/>
</dbReference>
<name>C1CCC9_STRZJ</name>
<organism evidence="1 2">
    <name type="scientific">Streptococcus pneumoniae (strain JJA)</name>
    <dbReference type="NCBI Taxonomy" id="488222"/>
    <lineage>
        <taxon>Bacteria</taxon>
        <taxon>Bacillati</taxon>
        <taxon>Bacillota</taxon>
        <taxon>Bacilli</taxon>
        <taxon>Lactobacillales</taxon>
        <taxon>Streptococcaceae</taxon>
        <taxon>Streptococcus</taxon>
    </lineage>
</organism>
<dbReference type="KEGG" id="sjj:SPJ_0349"/>
<accession>C1CCC9</accession>
<dbReference type="HOGENOM" id="CLU_3240508_0_0_9"/>
<proteinExistence type="predicted"/>
<reference evidence="2" key="1">
    <citation type="journal article" date="2010" name="Genome Biol.">
        <title>Structure and dynamics of the pan-genome of Streptococcus pneumoniae and closely related species.</title>
        <authorList>
            <person name="Donati C."/>
            <person name="Hiller N.L."/>
            <person name="Tettelin H."/>
            <person name="Muzzi A."/>
            <person name="Croucher N.J."/>
            <person name="Angiuoli S.V."/>
            <person name="Oggioni M."/>
            <person name="Dunning Hotopp J.C."/>
            <person name="Hu F.Z."/>
            <person name="Riley D.R."/>
            <person name="Covacci A."/>
            <person name="Mitchell T.J."/>
            <person name="Bentley S.D."/>
            <person name="Kilian M."/>
            <person name="Ehrlich G.D."/>
            <person name="Rappuoli R."/>
            <person name="Moxon E.R."/>
            <person name="Masignani V."/>
        </authorList>
    </citation>
    <scope>NUCLEOTIDE SEQUENCE [LARGE SCALE GENOMIC DNA]</scope>
    <source>
        <strain evidence="2">JJA</strain>
    </source>
</reference>
<gene>
    <name evidence="1" type="ordered locus">SPJ_0349</name>
</gene>